<protein>
    <submittedName>
        <fullName evidence="1">Uncharacterized protein</fullName>
    </submittedName>
</protein>
<evidence type="ECO:0000313" key="1">
    <source>
        <dbReference type="EMBL" id="GLB44501.1"/>
    </source>
</evidence>
<comment type="caution">
    <text evidence="1">The sequence shown here is derived from an EMBL/GenBank/DDBJ whole genome shotgun (WGS) entry which is preliminary data.</text>
</comment>
<proteinExistence type="predicted"/>
<name>A0A9P3UVV0_LYOSH</name>
<accession>A0A9P3UVV0</accession>
<evidence type="ECO:0000313" key="2">
    <source>
        <dbReference type="Proteomes" id="UP001063166"/>
    </source>
</evidence>
<dbReference type="Proteomes" id="UP001063166">
    <property type="component" value="Unassembled WGS sequence"/>
</dbReference>
<keyword evidence="2" id="KW-1185">Reference proteome</keyword>
<organism evidence="1 2">
    <name type="scientific">Lyophyllum shimeji</name>
    <name type="common">Hon-shimeji</name>
    <name type="synonym">Tricholoma shimeji</name>
    <dbReference type="NCBI Taxonomy" id="47721"/>
    <lineage>
        <taxon>Eukaryota</taxon>
        <taxon>Fungi</taxon>
        <taxon>Dikarya</taxon>
        <taxon>Basidiomycota</taxon>
        <taxon>Agaricomycotina</taxon>
        <taxon>Agaricomycetes</taxon>
        <taxon>Agaricomycetidae</taxon>
        <taxon>Agaricales</taxon>
        <taxon>Tricholomatineae</taxon>
        <taxon>Lyophyllaceae</taxon>
        <taxon>Lyophyllum</taxon>
    </lineage>
</organism>
<sequence length="97" mass="10838">MRNIVQEPIDCLDDMYVAFDSFDVLGCPSGVPHHFLTSKRLILTETSGRIDLVPFLRKRAGAELKLRKRSAPAVDGVLEMIAAVEDRNEETYESDAS</sequence>
<gene>
    <name evidence="1" type="ORF">LshimejAT787_1701280</name>
</gene>
<dbReference type="AlphaFoldDB" id="A0A9P3UVV0"/>
<dbReference type="EMBL" id="BRPK01000017">
    <property type="protein sequence ID" value="GLB44501.1"/>
    <property type="molecule type" value="Genomic_DNA"/>
</dbReference>
<reference evidence="1" key="1">
    <citation type="submission" date="2022-07" db="EMBL/GenBank/DDBJ databases">
        <title>The genome of Lyophyllum shimeji provides insight into the initial evolution of ectomycorrhizal fungal genome.</title>
        <authorList>
            <person name="Kobayashi Y."/>
            <person name="Shibata T."/>
            <person name="Hirakawa H."/>
            <person name="Shigenobu S."/>
            <person name="Nishiyama T."/>
            <person name="Yamada A."/>
            <person name="Hasebe M."/>
            <person name="Kawaguchi M."/>
        </authorList>
    </citation>
    <scope>NUCLEOTIDE SEQUENCE</scope>
    <source>
        <strain evidence="1">AT787</strain>
    </source>
</reference>